<name>A0CWY5_PARTE</name>
<dbReference type="GeneID" id="5028484"/>
<dbReference type="Pfam" id="PF13202">
    <property type="entry name" value="EF-hand_5"/>
    <property type="match status" value="1"/>
</dbReference>
<dbReference type="InterPro" id="IPR011992">
    <property type="entry name" value="EF-hand-dom_pair"/>
</dbReference>
<reference evidence="3 4" key="1">
    <citation type="journal article" date="2006" name="Nature">
        <title>Global trends of whole-genome duplications revealed by the ciliate Paramecium tetraurelia.</title>
        <authorList>
            <consortium name="Genoscope"/>
            <person name="Aury J.-M."/>
            <person name="Jaillon O."/>
            <person name="Duret L."/>
            <person name="Noel B."/>
            <person name="Jubin C."/>
            <person name="Porcel B.M."/>
            <person name="Segurens B."/>
            <person name="Daubin V."/>
            <person name="Anthouard V."/>
            <person name="Aiach N."/>
            <person name="Arnaiz O."/>
            <person name="Billaut A."/>
            <person name="Beisson J."/>
            <person name="Blanc I."/>
            <person name="Bouhouche K."/>
            <person name="Camara F."/>
            <person name="Duharcourt S."/>
            <person name="Guigo R."/>
            <person name="Gogendeau D."/>
            <person name="Katinka M."/>
            <person name="Keller A.-M."/>
            <person name="Kissmehl R."/>
            <person name="Klotz C."/>
            <person name="Koll F."/>
            <person name="Le Moue A."/>
            <person name="Lepere C."/>
            <person name="Malinsky S."/>
            <person name="Nowacki M."/>
            <person name="Nowak J.K."/>
            <person name="Plattner H."/>
            <person name="Poulain J."/>
            <person name="Ruiz F."/>
            <person name="Serrano V."/>
            <person name="Zagulski M."/>
            <person name="Dessen P."/>
            <person name="Betermier M."/>
            <person name="Weissenbach J."/>
            <person name="Scarpelli C."/>
            <person name="Schachter V."/>
            <person name="Sperling L."/>
            <person name="Meyer E."/>
            <person name="Cohen J."/>
            <person name="Wincker P."/>
        </authorList>
    </citation>
    <scope>NUCLEOTIDE SEQUENCE [LARGE SCALE GENOMIC DNA]</scope>
    <source>
        <strain evidence="3 4">Stock d4-2</strain>
    </source>
</reference>
<dbReference type="PROSITE" id="PS50222">
    <property type="entry name" value="EF_HAND_2"/>
    <property type="match status" value="1"/>
</dbReference>
<dbReference type="AlphaFoldDB" id="A0CWY5"/>
<accession>A0CWY5</accession>
<dbReference type="eggNOG" id="ENOG502SG6P">
    <property type="taxonomic scope" value="Eukaryota"/>
</dbReference>
<feature type="domain" description="EF-hand" evidence="2">
    <location>
        <begin position="49"/>
        <end position="84"/>
    </location>
</feature>
<evidence type="ECO:0000256" key="1">
    <source>
        <dbReference type="ARBA" id="ARBA00022837"/>
    </source>
</evidence>
<keyword evidence="4" id="KW-1185">Reference proteome</keyword>
<keyword evidence="1" id="KW-0106">Calcium</keyword>
<dbReference type="OrthoDB" id="408387at2759"/>
<dbReference type="SUPFAM" id="SSF47473">
    <property type="entry name" value="EF-hand"/>
    <property type="match status" value="1"/>
</dbReference>
<dbReference type="PROSITE" id="PS00018">
    <property type="entry name" value="EF_HAND_1"/>
    <property type="match status" value="1"/>
</dbReference>
<evidence type="ECO:0000313" key="3">
    <source>
        <dbReference type="EMBL" id="CAK75302.1"/>
    </source>
</evidence>
<evidence type="ECO:0000259" key="2">
    <source>
        <dbReference type="PROSITE" id="PS50222"/>
    </source>
</evidence>
<dbReference type="Gene3D" id="1.10.238.10">
    <property type="entry name" value="EF-hand"/>
    <property type="match status" value="1"/>
</dbReference>
<organism evidence="3 4">
    <name type="scientific">Paramecium tetraurelia</name>
    <dbReference type="NCBI Taxonomy" id="5888"/>
    <lineage>
        <taxon>Eukaryota</taxon>
        <taxon>Sar</taxon>
        <taxon>Alveolata</taxon>
        <taxon>Ciliophora</taxon>
        <taxon>Intramacronucleata</taxon>
        <taxon>Oligohymenophorea</taxon>
        <taxon>Peniculida</taxon>
        <taxon>Parameciidae</taxon>
        <taxon>Paramecium</taxon>
    </lineage>
</organism>
<dbReference type="GO" id="GO:0005509">
    <property type="term" value="F:calcium ion binding"/>
    <property type="evidence" value="ECO:0007669"/>
    <property type="project" value="InterPro"/>
</dbReference>
<dbReference type="InterPro" id="IPR002048">
    <property type="entry name" value="EF_hand_dom"/>
</dbReference>
<dbReference type="OMA" id="CSSMHHE"/>
<dbReference type="InterPro" id="IPR018247">
    <property type="entry name" value="EF_Hand_1_Ca_BS"/>
</dbReference>
<gene>
    <name evidence="3" type="ORF">GSPATT00001505001</name>
</gene>
<evidence type="ECO:0000313" key="4">
    <source>
        <dbReference type="Proteomes" id="UP000000600"/>
    </source>
</evidence>
<protein>
    <recommendedName>
        <fullName evidence="2">EF-hand domain-containing protein</fullName>
    </recommendedName>
</protein>
<sequence length="154" mass="18267">MGLCSSMHHETELSASLRLKAIQIFQKIDKENKGVIDKKTTQQFWQSNFAKINTEALFKAVDFDNSGDITIQEWLTFWKIVKKTGYTEQEINEEVQQMFYKQLDELMQGKAWVQFRVVDQFIQVDKNRRRSQIPQIVMQEQQMTLRKTKTAEIK</sequence>
<dbReference type="RefSeq" id="XP_001442699.1">
    <property type="nucleotide sequence ID" value="XM_001442662.1"/>
</dbReference>
<dbReference type="EMBL" id="CT868207">
    <property type="protein sequence ID" value="CAK75302.1"/>
    <property type="molecule type" value="Genomic_DNA"/>
</dbReference>
<dbReference type="KEGG" id="ptm:GSPATT00001505001"/>
<dbReference type="HOGENOM" id="CLU_1790670_0_0_1"/>
<dbReference type="Proteomes" id="UP000000600">
    <property type="component" value="Unassembled WGS sequence"/>
</dbReference>
<dbReference type="InParanoid" id="A0CWY5"/>
<proteinExistence type="predicted"/>